<feature type="region of interest" description="Disordered" evidence="1">
    <location>
        <begin position="1"/>
        <end position="39"/>
    </location>
</feature>
<sequence length="47" mass="5041">MSQQDDKIKVDLNSKPADEPKKDELPVIDSQSKEETTESGCCGVCGG</sequence>
<dbReference type="EMBL" id="JAKOOW010000024">
    <property type="protein sequence ID" value="MCG6504080.1"/>
    <property type="molecule type" value="Genomic_DNA"/>
</dbReference>
<keyword evidence="3" id="KW-1185">Reference proteome</keyword>
<protein>
    <recommendedName>
        <fullName evidence="4">CCGSCS motif protein</fullName>
    </recommendedName>
</protein>
<organism evidence="2 3">
    <name type="scientific">Kingella pumchi</name>
    <dbReference type="NCBI Taxonomy" id="2779506"/>
    <lineage>
        <taxon>Bacteria</taxon>
        <taxon>Pseudomonadati</taxon>
        <taxon>Pseudomonadota</taxon>
        <taxon>Betaproteobacteria</taxon>
        <taxon>Neisseriales</taxon>
        <taxon>Neisseriaceae</taxon>
        <taxon>Kingella</taxon>
    </lineage>
</organism>
<dbReference type="RefSeq" id="WP_238746920.1">
    <property type="nucleotide sequence ID" value="NZ_JAKOOW010000024.1"/>
</dbReference>
<dbReference type="Proteomes" id="UP001298424">
    <property type="component" value="Unassembled WGS sequence"/>
</dbReference>
<evidence type="ECO:0000313" key="2">
    <source>
        <dbReference type="EMBL" id="MCG6504080.1"/>
    </source>
</evidence>
<proteinExistence type="predicted"/>
<reference evidence="2 3" key="1">
    <citation type="submission" date="2022-02" db="EMBL/GenBank/DDBJ databases">
        <title>Genome sequence data of Kingella unionensis sp. nov. strain CICC 24913 (CCUG 75125).</title>
        <authorList>
            <person name="Xiao M."/>
        </authorList>
    </citation>
    <scope>NUCLEOTIDE SEQUENCE [LARGE SCALE GENOMIC DNA]</scope>
    <source>
        <strain evidence="2 3">CICC 24913</strain>
    </source>
</reference>
<feature type="compositionally biased region" description="Basic and acidic residues" evidence="1">
    <location>
        <begin position="1"/>
        <end position="36"/>
    </location>
</feature>
<name>A0ABS9NN07_9NEIS</name>
<accession>A0ABS9NN07</accession>
<comment type="caution">
    <text evidence="2">The sequence shown here is derived from an EMBL/GenBank/DDBJ whole genome shotgun (WGS) entry which is preliminary data.</text>
</comment>
<gene>
    <name evidence="2" type="ORF">MB824_06195</name>
</gene>
<evidence type="ECO:0008006" key="4">
    <source>
        <dbReference type="Google" id="ProtNLM"/>
    </source>
</evidence>
<evidence type="ECO:0000313" key="3">
    <source>
        <dbReference type="Proteomes" id="UP001298424"/>
    </source>
</evidence>
<evidence type="ECO:0000256" key="1">
    <source>
        <dbReference type="SAM" id="MobiDB-lite"/>
    </source>
</evidence>